<dbReference type="InterPro" id="IPR011990">
    <property type="entry name" value="TPR-like_helical_dom_sf"/>
</dbReference>
<proteinExistence type="predicted"/>
<dbReference type="Pfam" id="PF13424">
    <property type="entry name" value="TPR_12"/>
    <property type="match status" value="1"/>
</dbReference>
<evidence type="ECO:0000313" key="3">
    <source>
        <dbReference type="Proteomes" id="UP000256873"/>
    </source>
</evidence>
<dbReference type="EMBL" id="QQWC01000004">
    <property type="protein sequence ID" value="REJ41259.1"/>
    <property type="molecule type" value="Genomic_DNA"/>
</dbReference>
<sequence>MAFLAEVKKGDRCFSENDFKSPQLRVKERLTSIDFTVFGELAQVKQKGEILGATGSHFEKAHFGAFIWHLIGYERHIKDKMGQQLSIQERASRYVEAFLCLCRLGWYKEAKSLFSLPLEIHDPTSFPLHKQLRIWGRYEEGIKLCKELLGNFDNETDFLCLSQLGYMYRELGQFDQAKNYAEKLLSLAEQLNNPLWKARGKVNIATIDGIQGEYLNAEIGLNEVLNLAEIIPDCDEKFEIINVAYLNLGNCYGYQGKIDQTIACLEKYLKWAEKIKNLIYQAMALRNLGEAYRRINDLNQAIDYTQRSLNLSEQITDEAGVISSLGNLASIYGQQANFQESEKYFKQQKKKALAISDVASVAHACAGLGEIYSITRKDDLAYQYLNQALDIALDIGERYIELETLIVLAEFEEKTHDLKSAINHWQQALHLSEKLNILSHKENCEQNLERLLNPN</sequence>
<keyword evidence="1" id="KW-0802">TPR repeat</keyword>
<dbReference type="Pfam" id="PF13374">
    <property type="entry name" value="TPR_10"/>
    <property type="match status" value="2"/>
</dbReference>
<dbReference type="SUPFAM" id="SSF48452">
    <property type="entry name" value="TPR-like"/>
    <property type="match status" value="3"/>
</dbReference>
<evidence type="ECO:0000313" key="2">
    <source>
        <dbReference type="EMBL" id="REJ41259.1"/>
    </source>
</evidence>
<dbReference type="Pfam" id="PF13181">
    <property type="entry name" value="TPR_8"/>
    <property type="match status" value="1"/>
</dbReference>
<dbReference type="AlphaFoldDB" id="A0A3E0L159"/>
<feature type="repeat" description="TPR" evidence="1">
    <location>
        <begin position="158"/>
        <end position="191"/>
    </location>
</feature>
<gene>
    <name evidence="2" type="ORF">DWQ54_16565</name>
</gene>
<comment type="caution">
    <text evidence="2">The sequence shown here is derived from an EMBL/GenBank/DDBJ whole genome shotgun (WGS) entry which is preliminary data.</text>
</comment>
<feature type="repeat" description="TPR" evidence="1">
    <location>
        <begin position="282"/>
        <end position="315"/>
    </location>
</feature>
<dbReference type="Proteomes" id="UP000256873">
    <property type="component" value="Unassembled WGS sequence"/>
</dbReference>
<dbReference type="Gene3D" id="1.25.40.10">
    <property type="entry name" value="Tetratricopeptide repeat domain"/>
    <property type="match status" value="1"/>
</dbReference>
<dbReference type="InterPro" id="IPR019734">
    <property type="entry name" value="TPR_rpt"/>
</dbReference>
<dbReference type="PANTHER" id="PTHR10098">
    <property type="entry name" value="RAPSYN-RELATED"/>
    <property type="match status" value="1"/>
</dbReference>
<reference evidence="2 3" key="1">
    <citation type="submission" date="2017-10" db="EMBL/GenBank/DDBJ databases">
        <title>A large-scale comparative metagenomic study reveals the eutrophication-driven functional interactions in six Microcystis-epibionts communities.</title>
        <authorList>
            <person name="Li Q."/>
            <person name="Lin F."/>
        </authorList>
    </citation>
    <scope>NUCLEOTIDE SEQUENCE [LARGE SCALE GENOMIC DNA]</scope>
    <source>
        <strain evidence="2">TF09</strain>
    </source>
</reference>
<evidence type="ECO:0000256" key="1">
    <source>
        <dbReference type="PROSITE-ProRule" id="PRU00339"/>
    </source>
</evidence>
<protein>
    <submittedName>
        <fullName evidence="2">Tetratricopeptide repeat-containing protein</fullName>
    </submittedName>
</protein>
<dbReference type="SMART" id="SM00028">
    <property type="entry name" value="TPR"/>
    <property type="match status" value="6"/>
</dbReference>
<accession>A0A3E0L159</accession>
<dbReference type="PROSITE" id="PS50005">
    <property type="entry name" value="TPR"/>
    <property type="match status" value="2"/>
</dbReference>
<organism evidence="2 3">
    <name type="scientific">Microcystis flos-aquae TF09</name>
    <dbReference type="NCBI Taxonomy" id="2060473"/>
    <lineage>
        <taxon>Bacteria</taxon>
        <taxon>Bacillati</taxon>
        <taxon>Cyanobacteriota</taxon>
        <taxon>Cyanophyceae</taxon>
        <taxon>Oscillatoriophycideae</taxon>
        <taxon>Chroococcales</taxon>
        <taxon>Microcystaceae</taxon>
        <taxon>Microcystis</taxon>
    </lineage>
</organism>
<dbReference type="PANTHER" id="PTHR10098:SF108">
    <property type="entry name" value="TETRATRICOPEPTIDE REPEAT PROTEIN 28"/>
    <property type="match status" value="1"/>
</dbReference>
<name>A0A3E0L159_9CHRO</name>